<dbReference type="Pfam" id="PF25967">
    <property type="entry name" value="RND-MFP_C"/>
    <property type="match status" value="1"/>
</dbReference>
<dbReference type="Pfam" id="PF25876">
    <property type="entry name" value="HH_MFP_RND"/>
    <property type="match status" value="1"/>
</dbReference>
<dbReference type="SUPFAM" id="SSF111369">
    <property type="entry name" value="HlyD-like secretion proteins"/>
    <property type="match status" value="1"/>
</dbReference>
<dbReference type="PROSITE" id="PS51257">
    <property type="entry name" value="PROKAR_LIPOPROTEIN"/>
    <property type="match status" value="1"/>
</dbReference>
<dbReference type="InterPro" id="IPR058626">
    <property type="entry name" value="MdtA-like_b-barrel"/>
</dbReference>
<feature type="domain" description="Multidrug resistance protein MdtA-like C-terminal permuted SH3" evidence="8">
    <location>
        <begin position="301"/>
        <end position="362"/>
    </location>
</feature>
<evidence type="ECO:0000256" key="2">
    <source>
        <dbReference type="ARBA" id="ARBA00009477"/>
    </source>
</evidence>
<protein>
    <submittedName>
        <fullName evidence="9">Efflux RND transporter periplasmic adaptor subunit</fullName>
    </submittedName>
</protein>
<dbReference type="Proteomes" id="UP000293369">
    <property type="component" value="Unassembled WGS sequence"/>
</dbReference>
<dbReference type="Gene3D" id="2.40.50.100">
    <property type="match status" value="1"/>
</dbReference>
<feature type="domain" description="Multidrug resistance protein MdtA-like beta-barrel" evidence="7">
    <location>
        <begin position="210"/>
        <end position="296"/>
    </location>
</feature>
<feature type="domain" description="Multidrug resistance protein MdtA-like alpha-helical hairpin" evidence="5">
    <location>
        <begin position="104"/>
        <end position="171"/>
    </location>
</feature>
<proteinExistence type="inferred from homology"/>
<dbReference type="InterPro" id="IPR058627">
    <property type="entry name" value="MdtA-like_C"/>
</dbReference>
<feature type="domain" description="Multidrug resistance protein MdtA-like barrel-sandwich hybrid" evidence="6">
    <location>
        <begin position="62"/>
        <end position="204"/>
    </location>
</feature>
<evidence type="ECO:0000259" key="8">
    <source>
        <dbReference type="Pfam" id="PF25967"/>
    </source>
</evidence>
<evidence type="ECO:0000313" key="9">
    <source>
        <dbReference type="EMBL" id="RZI32360.1"/>
    </source>
</evidence>
<dbReference type="EMBL" id="SGFE01000011">
    <property type="protein sequence ID" value="RZI32360.1"/>
    <property type="molecule type" value="Genomic_DNA"/>
</dbReference>
<gene>
    <name evidence="9" type="ORF">EUX57_07485</name>
</gene>
<comment type="subcellular location">
    <subcellularLocation>
        <location evidence="1">Cell inner membrane</location>
        <topology evidence="1">Lipid-anchor</topology>
    </subcellularLocation>
</comment>
<dbReference type="InterPro" id="IPR058625">
    <property type="entry name" value="MdtA-like_BSH"/>
</dbReference>
<dbReference type="GO" id="GO:0022857">
    <property type="term" value="F:transmembrane transporter activity"/>
    <property type="evidence" value="ECO:0007669"/>
    <property type="project" value="InterPro"/>
</dbReference>
<dbReference type="Gene3D" id="2.40.420.20">
    <property type="match status" value="1"/>
</dbReference>
<evidence type="ECO:0000313" key="10">
    <source>
        <dbReference type="Proteomes" id="UP000293369"/>
    </source>
</evidence>
<dbReference type="Pfam" id="PF25917">
    <property type="entry name" value="BSH_RND"/>
    <property type="match status" value="1"/>
</dbReference>
<name>A0A4V2DY03_9PSED</name>
<evidence type="ECO:0000259" key="6">
    <source>
        <dbReference type="Pfam" id="PF25917"/>
    </source>
</evidence>
<accession>A0A4V2DY03</accession>
<evidence type="ECO:0000259" key="7">
    <source>
        <dbReference type="Pfam" id="PF25944"/>
    </source>
</evidence>
<dbReference type="InterPro" id="IPR058624">
    <property type="entry name" value="MdtA-like_HH"/>
</dbReference>
<comment type="similarity">
    <text evidence="2">Belongs to the membrane fusion protein (MFP) (TC 8.A.1) family.</text>
</comment>
<keyword evidence="3" id="KW-0813">Transport</keyword>
<keyword evidence="4" id="KW-0175">Coiled coil</keyword>
<evidence type="ECO:0000256" key="1">
    <source>
        <dbReference type="ARBA" id="ARBA00004519"/>
    </source>
</evidence>
<evidence type="ECO:0000256" key="4">
    <source>
        <dbReference type="ARBA" id="ARBA00023054"/>
    </source>
</evidence>
<dbReference type="NCBIfam" id="TIGR01730">
    <property type="entry name" value="RND_mfp"/>
    <property type="match status" value="1"/>
</dbReference>
<dbReference type="Gene3D" id="1.10.287.470">
    <property type="entry name" value="Helix hairpin bin"/>
    <property type="match status" value="1"/>
</dbReference>
<dbReference type="PANTHER" id="PTHR30158:SF3">
    <property type="entry name" value="MULTIDRUG EFFLUX PUMP SUBUNIT ACRA-RELATED"/>
    <property type="match status" value="1"/>
</dbReference>
<dbReference type="GO" id="GO:0005886">
    <property type="term" value="C:plasma membrane"/>
    <property type="evidence" value="ECO:0007669"/>
    <property type="project" value="TreeGrafter"/>
</dbReference>
<sequence>MSFRSRRPCPLWIGLFMFALTGCHPEGQVADDVPIPQVSVMPLEPASIKVSEVLPGRVSAVRTADIRAQISGIVNKRLFDQGVEVTAGTALFQINPAPFKAEVDSAAALVLKAQAALKRARIQAERLSPLMHAEAVSRQVYDDAISLRDQAEADVAQSKATLARRRLDLRFATVDAPIAGRIDQTLVSEGALVSSTDSAPMARIQQIDQVYVDVRQTASTLRSLRESLSAQDGQRAPGLPVEILDSSGNPTGLNGSILFSGINVDAGTGDVLLRILVDNPHRQLLPGLFVQARVPLADYPQALSVPQQAVLRSGGQARVWVIDAKEQAHAVAIELGELVDRRYRVVSGLSAGQLVVIEGLERLTENAQVSAASWQANAAALPLNATAR</sequence>
<dbReference type="PANTHER" id="PTHR30158">
    <property type="entry name" value="ACRA/E-RELATED COMPONENT OF DRUG EFFLUX TRANSPORTER"/>
    <property type="match status" value="1"/>
</dbReference>
<dbReference type="Pfam" id="PF25944">
    <property type="entry name" value="Beta-barrel_RND"/>
    <property type="match status" value="1"/>
</dbReference>
<dbReference type="InterPro" id="IPR006143">
    <property type="entry name" value="RND_pump_MFP"/>
</dbReference>
<reference evidence="9 10" key="1">
    <citation type="submission" date="2019-02" db="EMBL/GenBank/DDBJ databases">
        <title>Pseudomonas spp from wheat grain.</title>
        <authorList>
            <person name="Cho G.-S."/>
            <person name="Franz C.M.A.P."/>
        </authorList>
    </citation>
    <scope>NUCLEOTIDE SEQUENCE [LARGE SCALE GENOMIC DNA]</scope>
    <source>
        <strain evidence="9 10">133NRW</strain>
    </source>
</reference>
<comment type="caution">
    <text evidence="9">The sequence shown here is derived from an EMBL/GenBank/DDBJ whole genome shotgun (WGS) entry which is preliminary data.</text>
</comment>
<organism evidence="9 10">
    <name type="scientific">Pseudomonas orientalis</name>
    <dbReference type="NCBI Taxonomy" id="76758"/>
    <lineage>
        <taxon>Bacteria</taxon>
        <taxon>Pseudomonadati</taxon>
        <taxon>Pseudomonadota</taxon>
        <taxon>Gammaproteobacteria</taxon>
        <taxon>Pseudomonadales</taxon>
        <taxon>Pseudomonadaceae</taxon>
        <taxon>Pseudomonas</taxon>
    </lineage>
</organism>
<evidence type="ECO:0000259" key="5">
    <source>
        <dbReference type="Pfam" id="PF25876"/>
    </source>
</evidence>
<dbReference type="GO" id="GO:0046677">
    <property type="term" value="P:response to antibiotic"/>
    <property type="evidence" value="ECO:0007669"/>
    <property type="project" value="TreeGrafter"/>
</dbReference>
<dbReference type="Gene3D" id="2.40.30.170">
    <property type="match status" value="1"/>
</dbReference>
<evidence type="ECO:0000256" key="3">
    <source>
        <dbReference type="ARBA" id="ARBA00022448"/>
    </source>
</evidence>
<dbReference type="AlphaFoldDB" id="A0A4V2DY03"/>